<comment type="caution">
    <text evidence="1">The sequence shown here is derived from an EMBL/GenBank/DDBJ whole genome shotgun (WGS) entry which is preliminary data.</text>
</comment>
<name>A0A4Y7SZI5_COPMI</name>
<evidence type="ECO:0000313" key="1">
    <source>
        <dbReference type="EMBL" id="TEB27252.1"/>
    </source>
</evidence>
<dbReference type="OrthoDB" id="3127426at2759"/>
<protein>
    <submittedName>
        <fullName evidence="1">Uncharacterized protein</fullName>
    </submittedName>
</protein>
<keyword evidence="2" id="KW-1185">Reference proteome</keyword>
<sequence length="129" mass="14769">MQVNLSITIVSLVITLHSYSWPPALFVIDLAYLALSCPALQEFNVAFFSTCWGMFKSMEEVIQDAVGALHYFVNVPWVDIFPSLNTIRINEDVDIFELIDHPTLEFAKRKEWKLLLEDRFGDVTLVESA</sequence>
<gene>
    <name evidence="1" type="ORF">FA13DRAFT_1794880</name>
</gene>
<accession>A0A4Y7SZI5</accession>
<evidence type="ECO:0000313" key="2">
    <source>
        <dbReference type="Proteomes" id="UP000298030"/>
    </source>
</evidence>
<dbReference type="AlphaFoldDB" id="A0A4Y7SZI5"/>
<organism evidence="1 2">
    <name type="scientific">Coprinellus micaceus</name>
    <name type="common">Glistening ink-cap mushroom</name>
    <name type="synonym">Coprinus micaceus</name>
    <dbReference type="NCBI Taxonomy" id="71717"/>
    <lineage>
        <taxon>Eukaryota</taxon>
        <taxon>Fungi</taxon>
        <taxon>Dikarya</taxon>
        <taxon>Basidiomycota</taxon>
        <taxon>Agaricomycotina</taxon>
        <taxon>Agaricomycetes</taxon>
        <taxon>Agaricomycetidae</taxon>
        <taxon>Agaricales</taxon>
        <taxon>Agaricineae</taxon>
        <taxon>Psathyrellaceae</taxon>
        <taxon>Coprinellus</taxon>
    </lineage>
</organism>
<dbReference type="Proteomes" id="UP000298030">
    <property type="component" value="Unassembled WGS sequence"/>
</dbReference>
<proteinExistence type="predicted"/>
<reference evidence="1 2" key="1">
    <citation type="journal article" date="2019" name="Nat. Ecol. Evol.">
        <title>Megaphylogeny resolves global patterns of mushroom evolution.</title>
        <authorList>
            <person name="Varga T."/>
            <person name="Krizsan K."/>
            <person name="Foldi C."/>
            <person name="Dima B."/>
            <person name="Sanchez-Garcia M."/>
            <person name="Sanchez-Ramirez S."/>
            <person name="Szollosi G.J."/>
            <person name="Szarkandi J.G."/>
            <person name="Papp V."/>
            <person name="Albert L."/>
            <person name="Andreopoulos W."/>
            <person name="Angelini C."/>
            <person name="Antonin V."/>
            <person name="Barry K.W."/>
            <person name="Bougher N.L."/>
            <person name="Buchanan P."/>
            <person name="Buyck B."/>
            <person name="Bense V."/>
            <person name="Catcheside P."/>
            <person name="Chovatia M."/>
            <person name="Cooper J."/>
            <person name="Damon W."/>
            <person name="Desjardin D."/>
            <person name="Finy P."/>
            <person name="Geml J."/>
            <person name="Haridas S."/>
            <person name="Hughes K."/>
            <person name="Justo A."/>
            <person name="Karasinski D."/>
            <person name="Kautmanova I."/>
            <person name="Kiss B."/>
            <person name="Kocsube S."/>
            <person name="Kotiranta H."/>
            <person name="LaButti K.M."/>
            <person name="Lechner B.E."/>
            <person name="Liimatainen K."/>
            <person name="Lipzen A."/>
            <person name="Lukacs Z."/>
            <person name="Mihaltcheva S."/>
            <person name="Morgado L.N."/>
            <person name="Niskanen T."/>
            <person name="Noordeloos M.E."/>
            <person name="Ohm R.A."/>
            <person name="Ortiz-Santana B."/>
            <person name="Ovrebo C."/>
            <person name="Racz N."/>
            <person name="Riley R."/>
            <person name="Savchenko A."/>
            <person name="Shiryaev A."/>
            <person name="Soop K."/>
            <person name="Spirin V."/>
            <person name="Szebenyi C."/>
            <person name="Tomsovsky M."/>
            <person name="Tulloss R.E."/>
            <person name="Uehling J."/>
            <person name="Grigoriev I.V."/>
            <person name="Vagvolgyi C."/>
            <person name="Papp T."/>
            <person name="Martin F.M."/>
            <person name="Miettinen O."/>
            <person name="Hibbett D.S."/>
            <person name="Nagy L.G."/>
        </authorList>
    </citation>
    <scope>NUCLEOTIDE SEQUENCE [LARGE SCALE GENOMIC DNA]</scope>
    <source>
        <strain evidence="1 2">FP101781</strain>
    </source>
</reference>
<dbReference type="EMBL" id="QPFP01000041">
    <property type="protein sequence ID" value="TEB27252.1"/>
    <property type="molecule type" value="Genomic_DNA"/>
</dbReference>